<reference evidence="7 8" key="1">
    <citation type="submission" date="2019-07" db="EMBL/GenBank/DDBJ databases">
        <title>Genome assembly of two rare yeast pathogens: Diutina rugosa and Trichomonascus ciferrii.</title>
        <authorList>
            <person name="Mixao V."/>
            <person name="Saus E."/>
            <person name="Hansen A."/>
            <person name="Lass-Flor C."/>
            <person name="Gabaldon T."/>
        </authorList>
    </citation>
    <scope>NUCLEOTIDE SEQUENCE [LARGE SCALE GENOMIC DNA]</scope>
    <source>
        <strain evidence="7 8">CBS 613</strain>
    </source>
</reference>
<dbReference type="InterPro" id="IPR006900">
    <property type="entry name" value="Sec23/24_helical_dom"/>
</dbReference>
<dbReference type="PANTHER" id="PTHR11141">
    <property type="entry name" value="PROTEIN TRANSPORT PROTEIN SEC23"/>
    <property type="match status" value="1"/>
</dbReference>
<keyword evidence="4" id="KW-0931">ER-Golgi transport</keyword>
<dbReference type="AlphaFoldDB" id="A0A642UH62"/>
<keyword evidence="4" id="KW-0479">Metal-binding</keyword>
<keyword evidence="4" id="KW-0862">Zinc</keyword>
<dbReference type="SUPFAM" id="SSF81995">
    <property type="entry name" value="beta-sandwich domain of Sec23/24"/>
    <property type="match status" value="1"/>
</dbReference>
<dbReference type="Gene3D" id="3.40.20.10">
    <property type="entry name" value="Severin"/>
    <property type="match status" value="1"/>
</dbReference>
<dbReference type="SUPFAM" id="SSF81811">
    <property type="entry name" value="Helical domain of Sec23/24"/>
    <property type="match status" value="1"/>
</dbReference>
<dbReference type="InterPro" id="IPR036465">
    <property type="entry name" value="vWFA_dom_sf"/>
</dbReference>
<feature type="domain" description="Sec23/Sec24 trunk" evidence="5">
    <location>
        <begin position="139"/>
        <end position="293"/>
    </location>
</feature>
<dbReference type="RefSeq" id="XP_034010117.1">
    <property type="nucleotide sequence ID" value="XM_034158068.1"/>
</dbReference>
<accession>A0A642UH62</accession>
<dbReference type="Gene3D" id="3.40.50.410">
    <property type="entry name" value="von Willebrand factor, type A domain"/>
    <property type="match status" value="1"/>
</dbReference>
<evidence type="ECO:0000256" key="3">
    <source>
        <dbReference type="ARBA" id="ARBA00025471"/>
    </source>
</evidence>
<dbReference type="GO" id="GO:0006886">
    <property type="term" value="P:intracellular protein transport"/>
    <property type="evidence" value="ECO:0007669"/>
    <property type="project" value="InterPro"/>
</dbReference>
<dbReference type="GO" id="GO:0005789">
    <property type="term" value="C:endoplasmic reticulum membrane"/>
    <property type="evidence" value="ECO:0007669"/>
    <property type="project" value="UniProtKB-SubCell"/>
</dbReference>
<feature type="domain" description="Sec23/Sec24 helical" evidence="6">
    <location>
        <begin position="531"/>
        <end position="643"/>
    </location>
</feature>
<evidence type="ECO:0000256" key="2">
    <source>
        <dbReference type="ARBA" id="ARBA00022490"/>
    </source>
</evidence>
<dbReference type="InterPro" id="IPR006896">
    <property type="entry name" value="Sec23/24_trunk_dom"/>
</dbReference>
<comment type="similarity">
    <text evidence="1 4">Belongs to the SEC23/SEC24 family. SEC23 subfamily.</text>
</comment>
<keyword evidence="4" id="KW-0256">Endoplasmic reticulum</keyword>
<keyword evidence="4" id="KW-0653">Protein transport</keyword>
<dbReference type="InterPro" id="IPR029006">
    <property type="entry name" value="ADF-H/Gelsolin-like_dom_sf"/>
</dbReference>
<sequence>MSATFNWNVFPSTRLDEAKLVTPLGCLFTPFPENPPKPCHGVPLKCQCSAITGPHTKLDRKNGMWWCGFCQKKTFGAIDESSAAYTADSVVYDCVDIGTQPVDQIQVLVIDTWQHRDHQHWNDLKEALTHAAGDDKYLLITFSDTVHVHRPQGEMVGFDQAESTLAGLFNDQGLARVHQRLNLPRSNSDLSAYLFSAADLTDRLDALSAKMCTTFLPSRCVGYALYIAAVMIAAGVYTAQVHAFVAGPGTQFPGLITEANTRPRSHHDIEQLQAPHYLPAYKYYSILALAAAGHTLQDAFVIGDSLSKKPTSINPLGPQWSLQLYTGSVEQVGVHEMRPLVSGSGGSVYAFESFASSRFRAQLSLRPAHYTNAELTVVTSTDLKVGRMVFGGVPLPSSYSRAQATADTHPEKISDTVTRYDASVGKKSYTNRWQFPRLTGDDTLAVFFEMNTVRSSDRLAVSGTEQVHIQFQLKYWDHNSRCWRLQVTTVNKPTTLSVLAKNKRKYTDGSTRIVTKDNMMLKDLALLQSFDQTAWVVLLARLLVNKIDYTLGFEPLDSVAAIADDALVELFHHFGAISESGVVGQSVYHDLNRRYHINPRFARLPSIIYNLRKNPQLFRIFNSSPDETAVYHHWFLRFSEQESVMAIEPKLEVVGRGPVPLDPQCLDMPSGTWMVLDNQFTVIIYKVVKTADDDEHLHPSNNEDRIFARDLPPPVVEYLDKPRRFIPKYVLTQTDHSQQRFLHSRLNPANRDIEVERVEKSFLGLFSRKVVKPVASYDLLMTDDISLDQFYDGVTAKVKKFSP</sequence>
<keyword evidence="4" id="KW-0472">Membrane</keyword>
<gene>
    <name evidence="7" type="ORF">DIURU_005120</name>
</gene>
<dbReference type="EMBL" id="SWFT01000153">
    <property type="protein sequence ID" value="KAA8897689.1"/>
    <property type="molecule type" value="Genomic_DNA"/>
</dbReference>
<keyword evidence="4" id="KW-0333">Golgi apparatus</keyword>
<dbReference type="GO" id="GO:0005096">
    <property type="term" value="F:GTPase activator activity"/>
    <property type="evidence" value="ECO:0007669"/>
    <property type="project" value="TreeGrafter"/>
</dbReference>
<dbReference type="Gene3D" id="2.60.40.1670">
    <property type="entry name" value="beta-sandwich domain of Sec23/24"/>
    <property type="match status" value="1"/>
</dbReference>
<protein>
    <recommendedName>
        <fullName evidence="4">Protein transport protein SEC23</fullName>
    </recommendedName>
</protein>
<dbReference type="GO" id="GO:0030127">
    <property type="term" value="C:COPII vesicle coat"/>
    <property type="evidence" value="ECO:0007669"/>
    <property type="project" value="InterPro"/>
</dbReference>
<dbReference type="InterPro" id="IPR037364">
    <property type="entry name" value="Sec23"/>
</dbReference>
<organism evidence="7 8">
    <name type="scientific">Diutina rugosa</name>
    <name type="common">Yeast</name>
    <name type="synonym">Candida rugosa</name>
    <dbReference type="NCBI Taxonomy" id="5481"/>
    <lineage>
        <taxon>Eukaryota</taxon>
        <taxon>Fungi</taxon>
        <taxon>Dikarya</taxon>
        <taxon>Ascomycota</taxon>
        <taxon>Saccharomycotina</taxon>
        <taxon>Pichiomycetes</taxon>
        <taxon>Debaryomycetaceae</taxon>
        <taxon>Diutina</taxon>
    </lineage>
</organism>
<dbReference type="OMA" id="HYIYSIM"/>
<comment type="subcellular location">
    <subcellularLocation>
        <location evidence="4">Cytoplasm</location>
    </subcellularLocation>
    <subcellularLocation>
        <location evidence="4">Cytoplasmic vesicle</location>
        <location evidence="4">COPII-coated vesicle membrane</location>
        <topology evidence="4">Peripheral membrane protein</topology>
        <orientation evidence="4">Cytoplasmic side</orientation>
    </subcellularLocation>
    <subcellularLocation>
        <location evidence="4">Endoplasmic reticulum membrane</location>
        <topology evidence="4">Peripheral membrane protein</topology>
        <orientation evidence="4">Cytoplasmic side</orientation>
    </subcellularLocation>
    <subcellularLocation>
        <location evidence="4">Golgi apparatus membrane</location>
        <topology evidence="4">Peripheral membrane protein</topology>
        <orientation evidence="4">Cytoplasmic side</orientation>
    </subcellularLocation>
</comment>
<comment type="function">
    <text evidence="3 4">Component of the coat protein complex II (COPII) which promotes the formation of transport vesicles from the endoplasmic reticulum (ER). The coat has two main functions, the physical deformation of the endoplasmic reticulum membrane into vesicles and the selection of cargo molecules.</text>
</comment>
<proteinExistence type="inferred from homology"/>
<keyword evidence="4" id="KW-0968">Cytoplasmic vesicle</keyword>
<name>A0A642UH62_DIURU</name>
<dbReference type="Proteomes" id="UP000449547">
    <property type="component" value="Unassembled WGS sequence"/>
</dbReference>
<dbReference type="SUPFAM" id="SSF82754">
    <property type="entry name" value="C-terminal, gelsolin-like domain of Sec23/24"/>
    <property type="match status" value="1"/>
</dbReference>
<dbReference type="Pfam" id="PF04815">
    <property type="entry name" value="Sec23_helical"/>
    <property type="match status" value="1"/>
</dbReference>
<dbReference type="InterPro" id="IPR036175">
    <property type="entry name" value="Sec23/24_helical_dom_sf"/>
</dbReference>
<dbReference type="OrthoDB" id="4093209at2759"/>
<comment type="caution">
    <text evidence="7">The sequence shown here is derived from an EMBL/GenBank/DDBJ whole genome shotgun (WGS) entry which is preliminary data.</text>
</comment>
<evidence type="ECO:0000259" key="6">
    <source>
        <dbReference type="Pfam" id="PF04815"/>
    </source>
</evidence>
<evidence type="ECO:0000313" key="7">
    <source>
        <dbReference type="EMBL" id="KAA8897689.1"/>
    </source>
</evidence>
<keyword evidence="8" id="KW-1185">Reference proteome</keyword>
<keyword evidence="2 4" id="KW-0963">Cytoplasm</keyword>
<dbReference type="GO" id="GO:0046872">
    <property type="term" value="F:metal ion binding"/>
    <property type="evidence" value="ECO:0007669"/>
    <property type="project" value="UniProtKB-KW"/>
</dbReference>
<dbReference type="PANTHER" id="PTHR11141:SF0">
    <property type="entry name" value="PROTEIN TRANSPORT PROTEIN SEC23"/>
    <property type="match status" value="1"/>
</dbReference>
<dbReference type="Pfam" id="PF04811">
    <property type="entry name" value="Sec23_trunk"/>
    <property type="match status" value="1"/>
</dbReference>
<dbReference type="GeneID" id="54783771"/>
<dbReference type="InterPro" id="IPR036180">
    <property type="entry name" value="Gelsolin-like_dom_sf"/>
</dbReference>
<dbReference type="Gene3D" id="1.20.120.730">
    <property type="entry name" value="Sec23/Sec24 helical domain"/>
    <property type="match status" value="1"/>
</dbReference>
<evidence type="ECO:0000259" key="5">
    <source>
        <dbReference type="Pfam" id="PF04811"/>
    </source>
</evidence>
<evidence type="ECO:0000256" key="4">
    <source>
        <dbReference type="RuleBase" id="RU365030"/>
    </source>
</evidence>
<keyword evidence="4" id="KW-0813">Transport</keyword>
<evidence type="ECO:0000256" key="1">
    <source>
        <dbReference type="ARBA" id="ARBA00009210"/>
    </source>
</evidence>
<dbReference type="GO" id="GO:0000139">
    <property type="term" value="C:Golgi membrane"/>
    <property type="evidence" value="ECO:0007669"/>
    <property type="project" value="UniProtKB-SubCell"/>
</dbReference>
<dbReference type="GO" id="GO:0090110">
    <property type="term" value="P:COPII-coated vesicle cargo loading"/>
    <property type="evidence" value="ECO:0007669"/>
    <property type="project" value="TreeGrafter"/>
</dbReference>
<dbReference type="VEuPathDB" id="FungiDB:DIURU_005120"/>
<dbReference type="SUPFAM" id="SSF53300">
    <property type="entry name" value="vWA-like"/>
    <property type="match status" value="1"/>
</dbReference>
<dbReference type="GO" id="GO:0070971">
    <property type="term" value="C:endoplasmic reticulum exit site"/>
    <property type="evidence" value="ECO:0007669"/>
    <property type="project" value="TreeGrafter"/>
</dbReference>
<evidence type="ECO:0000313" key="8">
    <source>
        <dbReference type="Proteomes" id="UP000449547"/>
    </source>
</evidence>